<protein>
    <recommendedName>
        <fullName evidence="1">Tyrosine specific protein phosphatases domain-containing protein</fullName>
    </recommendedName>
</protein>
<sequence>MQTLKISTLTICGIDELPGQRERGVSHVLSIVDPDWPELEAFQSYGVHDRTILQFHDIIDPAPDRVLPQQHHVTEILNFGSRLLQSAEDRVEGHLLVHCHMGVSRSTAAMLTLMAQASPDEAEDRLFERLRTIRPQAWPNSLMVGYADEQLGRKGRLVSELHRHYAVQLKRDAMFEELMTRIGRTRELEMGRSAA</sequence>
<gene>
    <name evidence="2" type="ORF">QFZ34_004801</name>
</gene>
<feature type="domain" description="Tyrosine specific protein phosphatases" evidence="1">
    <location>
        <begin position="77"/>
        <end position="135"/>
    </location>
</feature>
<comment type="caution">
    <text evidence="2">The sequence shown here is derived from an EMBL/GenBank/DDBJ whole genome shotgun (WGS) entry which is preliminary data.</text>
</comment>
<dbReference type="Gene3D" id="3.90.190.10">
    <property type="entry name" value="Protein tyrosine phosphatase superfamily"/>
    <property type="match status" value="1"/>
</dbReference>
<reference evidence="2 3" key="1">
    <citation type="submission" date="2023-07" db="EMBL/GenBank/DDBJ databases">
        <title>Comparative genomics of wheat-associated soil bacteria to identify genetic determinants of phenazine resistance.</title>
        <authorList>
            <person name="Mouncey N."/>
        </authorList>
    </citation>
    <scope>NUCLEOTIDE SEQUENCE [LARGE SCALE GENOMIC DNA]</scope>
    <source>
        <strain evidence="2 3">W4I11</strain>
    </source>
</reference>
<dbReference type="InterPro" id="IPR016130">
    <property type="entry name" value="Tyr_Pase_AS"/>
</dbReference>
<evidence type="ECO:0000259" key="1">
    <source>
        <dbReference type="PROSITE" id="PS50056"/>
    </source>
</evidence>
<dbReference type="InterPro" id="IPR029021">
    <property type="entry name" value="Prot-tyrosine_phosphatase-like"/>
</dbReference>
<dbReference type="SUPFAM" id="SSF52799">
    <property type="entry name" value="(Phosphotyrosine protein) phosphatases II"/>
    <property type="match status" value="1"/>
</dbReference>
<proteinExistence type="predicted"/>
<dbReference type="EMBL" id="JAUSZT010000003">
    <property type="protein sequence ID" value="MDQ0999619.1"/>
    <property type="molecule type" value="Genomic_DNA"/>
</dbReference>
<dbReference type="PROSITE" id="PS00383">
    <property type="entry name" value="TYR_PHOSPHATASE_1"/>
    <property type="match status" value="1"/>
</dbReference>
<dbReference type="InterPro" id="IPR000387">
    <property type="entry name" value="Tyr_Pase_dom"/>
</dbReference>
<dbReference type="RefSeq" id="WP_115053249.1">
    <property type="nucleotide sequence ID" value="NZ_JAUSZT010000003.1"/>
</dbReference>
<evidence type="ECO:0000313" key="3">
    <source>
        <dbReference type="Proteomes" id="UP001237780"/>
    </source>
</evidence>
<organism evidence="2 3">
    <name type="scientific">Phyllobacterium ifriqiyense</name>
    <dbReference type="NCBI Taxonomy" id="314238"/>
    <lineage>
        <taxon>Bacteria</taxon>
        <taxon>Pseudomonadati</taxon>
        <taxon>Pseudomonadota</taxon>
        <taxon>Alphaproteobacteria</taxon>
        <taxon>Hyphomicrobiales</taxon>
        <taxon>Phyllobacteriaceae</taxon>
        <taxon>Phyllobacterium</taxon>
    </lineage>
</organism>
<accession>A0ABU0SFS3</accession>
<dbReference type="Proteomes" id="UP001237780">
    <property type="component" value="Unassembled WGS sequence"/>
</dbReference>
<keyword evidence="3" id="KW-1185">Reference proteome</keyword>
<dbReference type="PROSITE" id="PS50056">
    <property type="entry name" value="TYR_PHOSPHATASE_2"/>
    <property type="match status" value="1"/>
</dbReference>
<name>A0ABU0SFS3_9HYPH</name>
<evidence type="ECO:0000313" key="2">
    <source>
        <dbReference type="EMBL" id="MDQ0999619.1"/>
    </source>
</evidence>